<evidence type="ECO:0000313" key="1">
    <source>
        <dbReference type="EnsemblMetazoa" id="tetur32g00700.1"/>
    </source>
</evidence>
<sequence>MRSLNFPFSSMACDDLGLGLIDGFRIPGFESDLDLRHFTAVFYCFLVAYGANFSLGQASDVACFYLSQMIRDNFSSWCMS</sequence>
<name>T1L1S7_TETUR</name>
<accession>T1L1S7</accession>
<reference evidence="1" key="2">
    <citation type="submission" date="2015-06" db="UniProtKB">
        <authorList>
            <consortium name="EnsemblMetazoa"/>
        </authorList>
    </citation>
    <scope>IDENTIFICATION</scope>
</reference>
<organism evidence="1 2">
    <name type="scientific">Tetranychus urticae</name>
    <name type="common">Two-spotted spider mite</name>
    <dbReference type="NCBI Taxonomy" id="32264"/>
    <lineage>
        <taxon>Eukaryota</taxon>
        <taxon>Metazoa</taxon>
        <taxon>Ecdysozoa</taxon>
        <taxon>Arthropoda</taxon>
        <taxon>Chelicerata</taxon>
        <taxon>Arachnida</taxon>
        <taxon>Acari</taxon>
        <taxon>Acariformes</taxon>
        <taxon>Trombidiformes</taxon>
        <taxon>Prostigmata</taxon>
        <taxon>Eleutherengona</taxon>
        <taxon>Raphignathae</taxon>
        <taxon>Tetranychoidea</taxon>
        <taxon>Tetranychidae</taxon>
        <taxon>Tetranychus</taxon>
    </lineage>
</organism>
<dbReference type="EMBL" id="CAEY01000920">
    <property type="status" value="NOT_ANNOTATED_CDS"/>
    <property type="molecule type" value="Genomic_DNA"/>
</dbReference>
<dbReference type="AlphaFoldDB" id="T1L1S7"/>
<dbReference type="HOGENOM" id="CLU_2592857_0_0_1"/>
<dbReference type="Proteomes" id="UP000015104">
    <property type="component" value="Unassembled WGS sequence"/>
</dbReference>
<reference evidence="2" key="1">
    <citation type="submission" date="2011-08" db="EMBL/GenBank/DDBJ databases">
        <authorList>
            <person name="Rombauts S."/>
        </authorList>
    </citation>
    <scope>NUCLEOTIDE SEQUENCE</scope>
    <source>
        <strain evidence="2">London</strain>
    </source>
</reference>
<keyword evidence="2" id="KW-1185">Reference proteome</keyword>
<evidence type="ECO:0000313" key="2">
    <source>
        <dbReference type="Proteomes" id="UP000015104"/>
    </source>
</evidence>
<proteinExistence type="predicted"/>
<protein>
    <submittedName>
        <fullName evidence="1">Uncharacterized protein</fullName>
    </submittedName>
</protein>
<dbReference type="EnsemblMetazoa" id="tetur32g00700.1">
    <property type="protein sequence ID" value="tetur32g00700.1"/>
    <property type="gene ID" value="tetur32g00700"/>
</dbReference>